<proteinExistence type="predicted"/>
<dbReference type="InterPro" id="IPR004629">
    <property type="entry name" value="WecG_TagA_CpsF"/>
</dbReference>
<dbReference type="PANTHER" id="PTHR34136">
    <property type="match status" value="1"/>
</dbReference>
<keyword evidence="2 3" id="KW-0808">Transferase</keyword>
<dbReference type="EC" id="2.4.1.187" evidence="3"/>
<dbReference type="AlphaFoldDB" id="A0A6J4V1G1"/>
<sequence>MSNQLKVICEPLPATLPGMEVHLLGRKITCMTAPSVIQAVHNACSEERRITVLSCNVHGFNLSLQLPWFYESLQRADIVRCDSMGILKAIRFMGLNLPDTYQVSWTHLMSGLLDHCDQQGFSVFLLGSKPQHLQRALDRVRLQYPNIRLAGHHGYFSADNPAENNAVVEQINRVNPQILIVGMGMPVQEHWVRCNQDRLDVNAVMVGGAVIDRLAGVVPDCPELLANRGFEWLYRLIREPKRLWVRYVIGNLAFALQIALAKYSPFHAKLLDPPPTQVLAQPRTQYEVS</sequence>
<evidence type="ECO:0000256" key="1">
    <source>
        <dbReference type="ARBA" id="ARBA00022676"/>
    </source>
</evidence>
<dbReference type="NCBIfam" id="TIGR00696">
    <property type="entry name" value="wecG_tagA_cpsF"/>
    <property type="match status" value="1"/>
</dbReference>
<dbReference type="PANTHER" id="PTHR34136:SF1">
    <property type="entry name" value="UDP-N-ACETYL-D-MANNOSAMINURONIC ACID TRANSFERASE"/>
    <property type="match status" value="1"/>
</dbReference>
<dbReference type="EMBL" id="CADCWO010000066">
    <property type="protein sequence ID" value="CAA9566656.1"/>
    <property type="molecule type" value="Genomic_DNA"/>
</dbReference>
<accession>A0A6J4V1G1</accession>
<organism evidence="3">
    <name type="scientific">uncultured Synechococcales cyanobacterium</name>
    <dbReference type="NCBI Taxonomy" id="1936017"/>
    <lineage>
        <taxon>Bacteria</taxon>
        <taxon>Bacillati</taxon>
        <taxon>Cyanobacteriota</taxon>
        <taxon>Cyanophyceae</taxon>
        <taxon>Synechococcales</taxon>
        <taxon>environmental samples</taxon>
    </lineage>
</organism>
<dbReference type="Pfam" id="PF03808">
    <property type="entry name" value="Glyco_tran_WecG"/>
    <property type="match status" value="1"/>
</dbReference>
<name>A0A6J4V1G1_9CYAN</name>
<protein>
    <submittedName>
        <fullName evidence="3">N-acetylmannosaminyltransferase</fullName>
        <ecNumber evidence="3">2.4.1.187</ecNumber>
    </submittedName>
</protein>
<evidence type="ECO:0000256" key="2">
    <source>
        <dbReference type="ARBA" id="ARBA00022679"/>
    </source>
</evidence>
<reference evidence="3" key="1">
    <citation type="submission" date="2020-02" db="EMBL/GenBank/DDBJ databases">
        <authorList>
            <person name="Meier V. D."/>
        </authorList>
    </citation>
    <scope>NUCLEOTIDE SEQUENCE</scope>
    <source>
        <strain evidence="3">AVDCRST_MAG81</strain>
    </source>
</reference>
<evidence type="ECO:0000313" key="3">
    <source>
        <dbReference type="EMBL" id="CAA9566656.1"/>
    </source>
</evidence>
<dbReference type="GO" id="GO:0047244">
    <property type="term" value="F:N-acetylglucosaminyldiphosphoundecaprenol N-acetyl-beta-D-mannosaminyltransferase activity"/>
    <property type="evidence" value="ECO:0007669"/>
    <property type="project" value="UniProtKB-EC"/>
</dbReference>
<dbReference type="CDD" id="cd06533">
    <property type="entry name" value="Glyco_transf_WecG_TagA"/>
    <property type="match status" value="1"/>
</dbReference>
<gene>
    <name evidence="3" type="ORF">AVDCRST_MAG81-1137</name>
</gene>
<keyword evidence="1 3" id="KW-0328">Glycosyltransferase</keyword>